<organism evidence="2 3">
    <name type="scientific">Sphagnum troendelagicum</name>
    <dbReference type="NCBI Taxonomy" id="128251"/>
    <lineage>
        <taxon>Eukaryota</taxon>
        <taxon>Viridiplantae</taxon>
        <taxon>Streptophyta</taxon>
        <taxon>Embryophyta</taxon>
        <taxon>Bryophyta</taxon>
        <taxon>Sphagnophytina</taxon>
        <taxon>Sphagnopsida</taxon>
        <taxon>Sphagnales</taxon>
        <taxon>Sphagnaceae</taxon>
        <taxon>Sphagnum</taxon>
    </lineage>
</organism>
<dbReference type="Proteomes" id="UP001497512">
    <property type="component" value="Chromosome 8"/>
</dbReference>
<feature type="region of interest" description="Disordered" evidence="1">
    <location>
        <begin position="87"/>
        <end position="113"/>
    </location>
</feature>
<proteinExistence type="predicted"/>
<protein>
    <submittedName>
        <fullName evidence="2">Uncharacterized protein</fullName>
    </submittedName>
</protein>
<sequence>MVLSVGKRIAPVESSSLWYTAPSPVCTAILYWCAMITISLSIVLLQQLRCTSASYLPPGEKHDSNIVIDVTKEYIQQAAALITTQTMAVQDHPDASNPTTKSEIDRKQDSSEKNSMKLAVQAQLLEAEGHGSPVVIIDHDSQQQRSGGRRLLHTNISVRKAAVVHDDQPSSNRHRTWRSRWRQYVNELLLLLQHHRSHQQQQEVLHHPVAAAAGGNEKGMTLQETITAAAAASMHRVLQFLWEVRCWNQMQLLTVRSTDHEIRTLVMSPDAAAAAVATHQLQMRLRRRQLRRWIARRKLIPAGADQSKYYSAPAAAFPHTHSNDFFGDYKDPQNHPPRSN</sequence>
<accession>A0ABP0UZ60</accession>
<dbReference type="EMBL" id="OZ019900">
    <property type="protein sequence ID" value="CAK9233552.1"/>
    <property type="molecule type" value="Genomic_DNA"/>
</dbReference>
<keyword evidence="3" id="KW-1185">Reference proteome</keyword>
<gene>
    <name evidence="2" type="ORF">CSSPTR1EN2_LOCUS21543</name>
</gene>
<evidence type="ECO:0000313" key="3">
    <source>
        <dbReference type="Proteomes" id="UP001497512"/>
    </source>
</evidence>
<evidence type="ECO:0000313" key="2">
    <source>
        <dbReference type="EMBL" id="CAK9233552.1"/>
    </source>
</evidence>
<name>A0ABP0UZ60_9BRYO</name>
<evidence type="ECO:0000256" key="1">
    <source>
        <dbReference type="SAM" id="MobiDB-lite"/>
    </source>
</evidence>
<feature type="compositionally biased region" description="Basic and acidic residues" evidence="1">
    <location>
        <begin position="102"/>
        <end position="113"/>
    </location>
</feature>
<reference evidence="2" key="1">
    <citation type="submission" date="2024-02" db="EMBL/GenBank/DDBJ databases">
        <authorList>
            <consortium name="ELIXIR-Norway"/>
            <consortium name="Elixir Norway"/>
        </authorList>
    </citation>
    <scope>NUCLEOTIDE SEQUENCE</scope>
</reference>